<dbReference type="InterPro" id="IPR023801">
    <property type="entry name" value="His_deacetylse_dom"/>
</dbReference>
<dbReference type="Pfam" id="PF00850">
    <property type="entry name" value="Hist_deacetyl"/>
    <property type="match status" value="1"/>
</dbReference>
<dbReference type="CDD" id="cd11599">
    <property type="entry name" value="HDAC_classII_2"/>
    <property type="match status" value="1"/>
</dbReference>
<dbReference type="InterPro" id="IPR037138">
    <property type="entry name" value="His_deacetylse_dom_sf"/>
</dbReference>
<gene>
    <name evidence="3" type="ORF">FHG66_13135</name>
</gene>
<dbReference type="GO" id="GO:0004407">
    <property type="term" value="F:histone deacetylase activity"/>
    <property type="evidence" value="ECO:0007669"/>
    <property type="project" value="TreeGrafter"/>
</dbReference>
<proteinExistence type="inferred from homology"/>
<comment type="similarity">
    <text evidence="1">Belongs to the histone deacetylase family.</text>
</comment>
<evidence type="ECO:0000259" key="2">
    <source>
        <dbReference type="Pfam" id="PF00850"/>
    </source>
</evidence>
<sequence length="308" mass="32306">MSTVVILTHPDCARHAPPSGHPERPDRLAAALAGLQGLDHTPEAAAEAPDEDLTVLHPQRYLDALARKEPARDAVALDPDTWLSPGSLRAARLGAGAALRAVDLVMGGTARAAFAATRPPGHHALASTPMGFCLFGNVALAARRAIDRHGAERVAIVDFDVHHGNGTQALVEEDPRILFVSTHQSPFWPGTGLASDAGPHGTVLNLPLRAGTGSAAFREVVTGQILPRLETHRPDVLLISAGFDAHKDDPLGGLRLETEDFGWVTARLCEVAERHANGRVASVLEGGYDLDALRDGVAAHVAALGGQA</sequence>
<name>A0A5C4MVP1_9RHOB</name>
<evidence type="ECO:0000313" key="4">
    <source>
        <dbReference type="Proteomes" id="UP000305887"/>
    </source>
</evidence>
<dbReference type="Gene3D" id="3.40.800.20">
    <property type="entry name" value="Histone deacetylase domain"/>
    <property type="match status" value="1"/>
</dbReference>
<comment type="caution">
    <text evidence="3">The sequence shown here is derived from an EMBL/GenBank/DDBJ whole genome shotgun (WGS) entry which is preliminary data.</text>
</comment>
<dbReference type="InterPro" id="IPR023696">
    <property type="entry name" value="Ureohydrolase_dom_sf"/>
</dbReference>
<dbReference type="PANTHER" id="PTHR10625:SF10">
    <property type="entry name" value="HISTONE DEACETYLASE HDAC1"/>
    <property type="match status" value="1"/>
</dbReference>
<evidence type="ECO:0000256" key="1">
    <source>
        <dbReference type="ARBA" id="ARBA00005947"/>
    </source>
</evidence>
<evidence type="ECO:0000313" key="3">
    <source>
        <dbReference type="EMBL" id="TNC48753.1"/>
    </source>
</evidence>
<organism evidence="3 4">
    <name type="scientific">Rubellimicrobium rubrum</name>
    <dbReference type="NCBI Taxonomy" id="2585369"/>
    <lineage>
        <taxon>Bacteria</taxon>
        <taxon>Pseudomonadati</taxon>
        <taxon>Pseudomonadota</taxon>
        <taxon>Alphaproteobacteria</taxon>
        <taxon>Rhodobacterales</taxon>
        <taxon>Roseobacteraceae</taxon>
        <taxon>Rubellimicrobium</taxon>
    </lineage>
</organism>
<dbReference type="Proteomes" id="UP000305887">
    <property type="component" value="Unassembled WGS sequence"/>
</dbReference>
<protein>
    <submittedName>
        <fullName evidence="3">Histone deacetylase family protein</fullName>
    </submittedName>
</protein>
<reference evidence="3 4" key="1">
    <citation type="submission" date="2019-06" db="EMBL/GenBank/DDBJ databases">
        <title>YIM 131921 draft genome.</title>
        <authorList>
            <person name="Jiang L."/>
        </authorList>
    </citation>
    <scope>NUCLEOTIDE SEQUENCE [LARGE SCALE GENOMIC DNA]</scope>
    <source>
        <strain evidence="3 4">YIM 131921</strain>
    </source>
</reference>
<dbReference type="OrthoDB" id="9808367at2"/>
<feature type="domain" description="Histone deacetylase" evidence="2">
    <location>
        <begin position="21"/>
        <end position="304"/>
    </location>
</feature>
<dbReference type="PRINTS" id="PR01270">
    <property type="entry name" value="HDASUPER"/>
</dbReference>
<dbReference type="PANTHER" id="PTHR10625">
    <property type="entry name" value="HISTONE DEACETYLASE HDAC1-RELATED"/>
    <property type="match status" value="1"/>
</dbReference>
<dbReference type="AlphaFoldDB" id="A0A5C4MVP1"/>
<dbReference type="GO" id="GO:0040029">
    <property type="term" value="P:epigenetic regulation of gene expression"/>
    <property type="evidence" value="ECO:0007669"/>
    <property type="project" value="TreeGrafter"/>
</dbReference>
<dbReference type="InterPro" id="IPR000286">
    <property type="entry name" value="HDACs"/>
</dbReference>
<accession>A0A5C4MVP1</accession>
<dbReference type="SUPFAM" id="SSF52768">
    <property type="entry name" value="Arginase/deacetylase"/>
    <property type="match status" value="1"/>
</dbReference>
<dbReference type="EMBL" id="VDFU01000015">
    <property type="protein sequence ID" value="TNC48753.1"/>
    <property type="molecule type" value="Genomic_DNA"/>
</dbReference>
<keyword evidence="4" id="KW-1185">Reference proteome</keyword>